<reference evidence="2 3" key="1">
    <citation type="submission" date="2014-12" db="EMBL/GenBank/DDBJ databases">
        <title>16Stimator: statistical estimation of ribosomal gene copy numbers from draft genome assemblies.</title>
        <authorList>
            <person name="Perisin M.A."/>
            <person name="Vetter M."/>
            <person name="Gilbert J.A."/>
            <person name="Bergelson J."/>
        </authorList>
    </citation>
    <scope>NUCLEOTIDE SEQUENCE [LARGE SCALE GENOMIC DNA]</scope>
    <source>
        <strain evidence="2 3">MEJ086</strain>
    </source>
</reference>
<protein>
    <submittedName>
        <fullName evidence="2">Transcriptional regulator</fullName>
    </submittedName>
</protein>
<name>A0A0D0KJG7_9PSED</name>
<dbReference type="AlphaFoldDB" id="A0A0D0KJG7"/>
<feature type="domain" description="Zinc finger Ogr/Delta-type" evidence="1">
    <location>
        <begin position="5"/>
        <end position="49"/>
    </location>
</feature>
<evidence type="ECO:0000259" key="1">
    <source>
        <dbReference type="Pfam" id="PF04606"/>
    </source>
</evidence>
<dbReference type="RefSeq" id="WP_042555498.1">
    <property type="nucleotide sequence ID" value="NZ_JXQW01000061.1"/>
</dbReference>
<dbReference type="InterPro" id="IPR007684">
    <property type="entry name" value="Znf_Ogr/Delta"/>
</dbReference>
<dbReference type="EMBL" id="JXQW01000061">
    <property type="protein sequence ID" value="KIP97025.1"/>
    <property type="molecule type" value="Genomic_DNA"/>
</dbReference>
<accession>A0A0D0KJG7</accession>
<dbReference type="Proteomes" id="UP000032068">
    <property type="component" value="Unassembled WGS sequence"/>
</dbReference>
<dbReference type="Pfam" id="PF04606">
    <property type="entry name" value="Ogr_Delta"/>
    <property type="match status" value="1"/>
</dbReference>
<gene>
    <name evidence="2" type="ORF">RU08_19410</name>
</gene>
<evidence type="ECO:0000313" key="2">
    <source>
        <dbReference type="EMBL" id="KIP97025.1"/>
    </source>
</evidence>
<evidence type="ECO:0000313" key="3">
    <source>
        <dbReference type="Proteomes" id="UP000032068"/>
    </source>
</evidence>
<sequence length="85" mass="9567">MKIVCKACNGKARIASRQVLSLEFSKLYCLCLEPQCGHQFVMNLTYSHATRPPAGTIEQLLFDRLRDLPRAQQRQLFDQLGAASA</sequence>
<dbReference type="OrthoDB" id="6895359at2"/>
<proteinExistence type="predicted"/>
<comment type="caution">
    <text evidence="2">The sequence shown here is derived from an EMBL/GenBank/DDBJ whole genome shotgun (WGS) entry which is preliminary data.</text>
</comment>
<organism evidence="2 3">
    <name type="scientific">Pseudomonas fulva</name>
    <dbReference type="NCBI Taxonomy" id="47880"/>
    <lineage>
        <taxon>Bacteria</taxon>
        <taxon>Pseudomonadati</taxon>
        <taxon>Pseudomonadota</taxon>
        <taxon>Gammaproteobacteria</taxon>
        <taxon>Pseudomonadales</taxon>
        <taxon>Pseudomonadaceae</taxon>
        <taxon>Pseudomonas</taxon>
    </lineage>
</organism>